<dbReference type="EMBL" id="NRGX01000001">
    <property type="protein sequence ID" value="PCC18247.1"/>
    <property type="molecule type" value="Genomic_DNA"/>
</dbReference>
<keyword evidence="3 6" id="KW-1133">Transmembrane helix</keyword>
<feature type="transmembrane region" description="Helical" evidence="6">
    <location>
        <begin position="257"/>
        <end position="282"/>
    </location>
</feature>
<feature type="transmembrane region" description="Helical" evidence="6">
    <location>
        <begin position="59"/>
        <end position="77"/>
    </location>
</feature>
<feature type="transmembrane region" description="Helical" evidence="6">
    <location>
        <begin position="194"/>
        <end position="213"/>
    </location>
</feature>
<evidence type="ECO:0000256" key="4">
    <source>
        <dbReference type="ARBA" id="ARBA00023136"/>
    </source>
</evidence>
<feature type="compositionally biased region" description="Acidic residues" evidence="5">
    <location>
        <begin position="318"/>
        <end position="342"/>
    </location>
</feature>
<dbReference type="AlphaFoldDB" id="A0A2A3X404"/>
<proteinExistence type="predicted"/>
<accession>A0A2A3X404</accession>
<dbReference type="Proteomes" id="UP000218377">
    <property type="component" value="Unassembled WGS sequence"/>
</dbReference>
<feature type="region of interest" description="Disordered" evidence="5">
    <location>
        <begin position="315"/>
        <end position="348"/>
    </location>
</feature>
<sequence>MSPSMKEPTRHLRPTTRPRIFHARMYFALQALVGAAWWLGISTLPTLRDATLGGIDPVLASSVHIPLFVIASAIVALNVRWAVFIVVPWTVLLTIGLIIYATVTAQAGLGAVLMVAASVGSVIAGILMLTGKVPSERLLVGPFAFRSSRTRVRSQVLLRTTVQLIVFWVVFLIIVPAIINSFEQRWELVVKTSILVAVAGFALLALSTVIGVWSARAIANFGSGTALPSEMANHLVVRGPYAFVRNPMAIAGLGQGVAVGLLFGSWMVIAYAVVGSLLWNWLVIPHEEDDLRQRFGAEYDTYCLRVARWLPRYSGYDSDAETDNDAEPDSDSEPGSDAETDSETQPNS</sequence>
<feature type="transmembrane region" description="Helical" evidence="6">
    <location>
        <begin position="21"/>
        <end position="39"/>
    </location>
</feature>
<feature type="transmembrane region" description="Helical" evidence="6">
    <location>
        <begin position="109"/>
        <end position="129"/>
    </location>
</feature>
<keyword evidence="4 6" id="KW-0472">Membrane</keyword>
<comment type="subcellular location">
    <subcellularLocation>
        <location evidence="1">Endomembrane system</location>
        <topology evidence="1">Multi-pass membrane protein</topology>
    </subcellularLocation>
</comment>
<name>A0A2A3X404_BREAU</name>
<dbReference type="Pfam" id="PF04191">
    <property type="entry name" value="PEMT"/>
    <property type="match status" value="1"/>
</dbReference>
<dbReference type="InterPro" id="IPR007318">
    <property type="entry name" value="Phopholipid_MeTrfase"/>
</dbReference>
<evidence type="ECO:0000313" key="7">
    <source>
        <dbReference type="EMBL" id="PCC18247.1"/>
    </source>
</evidence>
<protein>
    <recommendedName>
        <fullName evidence="9">Isoprenylcysteine carboxylmethyltransferase family protein</fullName>
    </recommendedName>
</protein>
<feature type="transmembrane region" description="Helical" evidence="6">
    <location>
        <begin position="84"/>
        <end position="103"/>
    </location>
</feature>
<evidence type="ECO:0008006" key="9">
    <source>
        <dbReference type="Google" id="ProtNLM"/>
    </source>
</evidence>
<dbReference type="Gene3D" id="1.20.120.1630">
    <property type="match status" value="1"/>
</dbReference>
<evidence type="ECO:0000256" key="3">
    <source>
        <dbReference type="ARBA" id="ARBA00022989"/>
    </source>
</evidence>
<comment type="caution">
    <text evidence="7">The sequence shown here is derived from an EMBL/GenBank/DDBJ whole genome shotgun (WGS) entry which is preliminary data.</text>
</comment>
<evidence type="ECO:0000313" key="8">
    <source>
        <dbReference type="Proteomes" id="UP000218377"/>
    </source>
</evidence>
<dbReference type="GO" id="GO:0012505">
    <property type="term" value="C:endomembrane system"/>
    <property type="evidence" value="ECO:0007669"/>
    <property type="project" value="UniProtKB-SubCell"/>
</dbReference>
<reference evidence="7 8" key="1">
    <citation type="journal article" date="2017" name="Elife">
        <title>Extensive horizontal gene transfer in cheese-associated bacteria.</title>
        <authorList>
            <person name="Bonham K.S."/>
            <person name="Wolfe B.E."/>
            <person name="Dutton R.J."/>
        </authorList>
    </citation>
    <scope>NUCLEOTIDE SEQUENCE [LARGE SCALE GENOMIC DNA]</scope>
    <source>
        <strain evidence="7 8">JB5</strain>
    </source>
</reference>
<evidence type="ECO:0000256" key="6">
    <source>
        <dbReference type="SAM" id="Phobius"/>
    </source>
</evidence>
<evidence type="ECO:0000256" key="2">
    <source>
        <dbReference type="ARBA" id="ARBA00022692"/>
    </source>
</evidence>
<organism evidence="7 8">
    <name type="scientific">Brevibacterium aurantiacum</name>
    <dbReference type="NCBI Taxonomy" id="273384"/>
    <lineage>
        <taxon>Bacteria</taxon>
        <taxon>Bacillati</taxon>
        <taxon>Actinomycetota</taxon>
        <taxon>Actinomycetes</taxon>
        <taxon>Micrococcales</taxon>
        <taxon>Brevibacteriaceae</taxon>
        <taxon>Brevibacterium</taxon>
    </lineage>
</organism>
<evidence type="ECO:0000256" key="5">
    <source>
        <dbReference type="SAM" id="MobiDB-lite"/>
    </source>
</evidence>
<feature type="transmembrane region" description="Helical" evidence="6">
    <location>
        <begin position="156"/>
        <end position="179"/>
    </location>
</feature>
<gene>
    <name evidence="7" type="ORF">CIK79_08080</name>
</gene>
<evidence type="ECO:0000256" key="1">
    <source>
        <dbReference type="ARBA" id="ARBA00004127"/>
    </source>
</evidence>
<keyword evidence="2 6" id="KW-0812">Transmembrane</keyword>